<dbReference type="EMBL" id="JAYKLX010000011">
    <property type="protein sequence ID" value="MEB3347926.1"/>
    <property type="molecule type" value="Genomic_DNA"/>
</dbReference>
<dbReference type="RefSeq" id="WP_324181950.1">
    <property type="nucleotide sequence ID" value="NZ_BAABAW010000006.1"/>
</dbReference>
<dbReference type="Proteomes" id="UP001327027">
    <property type="component" value="Unassembled WGS sequence"/>
</dbReference>
<sequence>MKIFKNILFLIVVIVSIVFSNSSCERDDICAEGTPTTPFLIIKFIDNETQIETDIKRPSELQVRAVGFDSIIDIGTVTDSIMIPLRTNTTSTAFEFTINSDTTNDTTPPNTDIISFEYEPIEEYVSSACGFRVVYNAITANEGEEGDDGDWIKGITERTLNVTDETAAHIFIFH</sequence>
<gene>
    <name evidence="1" type="ORF">U6A24_20795</name>
</gene>
<organism evidence="1 2">
    <name type="scientific">Aquimarina gracilis</name>
    <dbReference type="NCBI Taxonomy" id="874422"/>
    <lineage>
        <taxon>Bacteria</taxon>
        <taxon>Pseudomonadati</taxon>
        <taxon>Bacteroidota</taxon>
        <taxon>Flavobacteriia</taxon>
        <taxon>Flavobacteriales</taxon>
        <taxon>Flavobacteriaceae</taxon>
        <taxon>Aquimarina</taxon>
    </lineage>
</organism>
<keyword evidence="2" id="KW-1185">Reference proteome</keyword>
<comment type="caution">
    <text evidence="1">The sequence shown here is derived from an EMBL/GenBank/DDBJ whole genome shotgun (WGS) entry which is preliminary data.</text>
</comment>
<proteinExistence type="predicted"/>
<accession>A0ABU6A1G0</accession>
<evidence type="ECO:0000313" key="1">
    <source>
        <dbReference type="EMBL" id="MEB3347926.1"/>
    </source>
</evidence>
<evidence type="ECO:0000313" key="2">
    <source>
        <dbReference type="Proteomes" id="UP001327027"/>
    </source>
</evidence>
<reference evidence="1 2" key="1">
    <citation type="journal article" date="2013" name="Int. J. Syst. Evol. Microbiol.">
        <title>Aquimarina gracilis sp. nov., isolated from the gut microflora of a mussel, Mytilus coruscus, and emended description of Aquimarina spongiae.</title>
        <authorList>
            <person name="Park S.C."/>
            <person name="Choe H.N."/>
            <person name="Baik K.S."/>
            <person name="Seong C.N."/>
        </authorList>
    </citation>
    <scope>NUCLEOTIDE SEQUENCE [LARGE SCALE GENOMIC DNA]</scope>
    <source>
        <strain evidence="1 2">PSC32</strain>
    </source>
</reference>
<name>A0ABU6A1G0_9FLAO</name>
<protein>
    <submittedName>
        <fullName evidence="1">DUF6452 family protein</fullName>
    </submittedName>
</protein>
<dbReference type="InterPro" id="IPR045607">
    <property type="entry name" value="DUF6452"/>
</dbReference>
<dbReference type="Pfam" id="PF20050">
    <property type="entry name" value="DUF6452"/>
    <property type="match status" value="1"/>
</dbReference>